<gene>
    <name evidence="3" type="ORF">A2527_02600</name>
</gene>
<evidence type="ECO:0000313" key="4">
    <source>
        <dbReference type="Proteomes" id="UP000178449"/>
    </source>
</evidence>
<dbReference type="GO" id="GO:0046872">
    <property type="term" value="F:metal ion binding"/>
    <property type="evidence" value="ECO:0007669"/>
    <property type="project" value="UniProtKB-KW"/>
</dbReference>
<protein>
    <recommendedName>
        <fullName evidence="2">Fumarylacetoacetase-like C-terminal domain-containing protein</fullName>
    </recommendedName>
</protein>
<dbReference type="STRING" id="1817772.A2527_02600"/>
<dbReference type="SUPFAM" id="SSF56529">
    <property type="entry name" value="FAH"/>
    <property type="match status" value="1"/>
</dbReference>
<proteinExistence type="predicted"/>
<reference evidence="3 4" key="1">
    <citation type="journal article" date="2016" name="Nat. Commun.">
        <title>Thousands of microbial genomes shed light on interconnected biogeochemical processes in an aquifer system.</title>
        <authorList>
            <person name="Anantharaman K."/>
            <person name="Brown C.T."/>
            <person name="Hug L.A."/>
            <person name="Sharon I."/>
            <person name="Castelle C.J."/>
            <person name="Probst A.J."/>
            <person name="Thomas B.C."/>
            <person name="Singh A."/>
            <person name="Wilkins M.J."/>
            <person name="Karaoz U."/>
            <person name="Brodie E.L."/>
            <person name="Williams K.H."/>
            <person name="Hubbard S.S."/>
            <person name="Banfield J.F."/>
        </authorList>
    </citation>
    <scope>NUCLEOTIDE SEQUENCE [LARGE SCALE GENOMIC DNA]</scope>
</reference>
<dbReference type="InterPro" id="IPR036663">
    <property type="entry name" value="Fumarylacetoacetase_C_sf"/>
</dbReference>
<comment type="caution">
    <text evidence="3">The sequence shown here is derived from an EMBL/GenBank/DDBJ whole genome shotgun (WGS) entry which is preliminary data.</text>
</comment>
<dbReference type="InterPro" id="IPR011234">
    <property type="entry name" value="Fumarylacetoacetase-like_C"/>
</dbReference>
<dbReference type="Gene3D" id="3.90.850.10">
    <property type="entry name" value="Fumarylacetoacetase-like, C-terminal domain"/>
    <property type="match status" value="1"/>
</dbReference>
<organism evidence="3 4">
    <name type="scientific">Candidatus Lambdaproteobacteria bacterium RIFOXYD2_FULL_50_16</name>
    <dbReference type="NCBI Taxonomy" id="1817772"/>
    <lineage>
        <taxon>Bacteria</taxon>
        <taxon>Pseudomonadati</taxon>
        <taxon>Pseudomonadota</taxon>
        <taxon>Candidatus Lambdaproteobacteria</taxon>
    </lineage>
</organism>
<dbReference type="EMBL" id="MFNE01000006">
    <property type="protein sequence ID" value="OGG97066.1"/>
    <property type="molecule type" value="Genomic_DNA"/>
</dbReference>
<dbReference type="GO" id="GO:0018773">
    <property type="term" value="F:acetylpyruvate hydrolase activity"/>
    <property type="evidence" value="ECO:0007669"/>
    <property type="project" value="TreeGrafter"/>
</dbReference>
<dbReference type="NCBIfam" id="NF007967">
    <property type="entry name" value="PRK10691.1"/>
    <property type="match status" value="1"/>
</dbReference>
<sequence length="209" mass="23027">MSPLPQKAVCVARNYRAHAQELGNPIPDEPVFFLKPPSAICPLEEPLVLPSWSNSVHHEIELAVLVKNRLSNASLEEVRAGLGPVAVALDLTARDIQQKLKEKGLPWEKAKAFDRALPLGPWIEGLDLDQPITLELKINGQTRQKGNTSQMIHSIFALAQEASRYFTLEPGDLLLTGTPEGVGPLAPGDQLELILADRWRYLTQVAHGR</sequence>
<dbReference type="PANTHER" id="PTHR11820:SF7">
    <property type="entry name" value="ACYLPYRUVASE FAHD1, MITOCHONDRIAL"/>
    <property type="match status" value="1"/>
</dbReference>
<dbReference type="AlphaFoldDB" id="A0A1F6GG21"/>
<evidence type="ECO:0000259" key="2">
    <source>
        <dbReference type="Pfam" id="PF01557"/>
    </source>
</evidence>
<name>A0A1F6GG21_9PROT</name>
<keyword evidence="1" id="KW-0479">Metal-binding</keyword>
<evidence type="ECO:0000313" key="3">
    <source>
        <dbReference type="EMBL" id="OGG97066.1"/>
    </source>
</evidence>
<dbReference type="Proteomes" id="UP000178449">
    <property type="component" value="Unassembled WGS sequence"/>
</dbReference>
<evidence type="ECO:0000256" key="1">
    <source>
        <dbReference type="ARBA" id="ARBA00022723"/>
    </source>
</evidence>
<feature type="domain" description="Fumarylacetoacetase-like C-terminal" evidence="2">
    <location>
        <begin position="7"/>
        <end position="193"/>
    </location>
</feature>
<dbReference type="PANTHER" id="PTHR11820">
    <property type="entry name" value="ACYLPYRUVASE"/>
    <property type="match status" value="1"/>
</dbReference>
<dbReference type="Pfam" id="PF01557">
    <property type="entry name" value="FAA_hydrolase"/>
    <property type="match status" value="1"/>
</dbReference>
<accession>A0A1F6GG21</accession>